<dbReference type="Proteomes" id="UP000199415">
    <property type="component" value="Unassembled WGS sequence"/>
</dbReference>
<dbReference type="PROSITE" id="PS51318">
    <property type="entry name" value="TAT"/>
    <property type="match status" value="1"/>
</dbReference>
<keyword evidence="1" id="KW-0732">Signal</keyword>
<dbReference type="InterPro" id="IPR011706">
    <property type="entry name" value="Cu-oxidase_C"/>
</dbReference>
<gene>
    <name evidence="3" type="ORF">SAMN05216241_11711</name>
</gene>
<dbReference type="PANTHER" id="PTHR48267:SF1">
    <property type="entry name" value="BILIRUBIN OXIDASE"/>
    <property type="match status" value="1"/>
</dbReference>
<keyword evidence="3" id="KW-0167">Capsid protein</keyword>
<dbReference type="GO" id="GO:0016491">
    <property type="term" value="F:oxidoreductase activity"/>
    <property type="evidence" value="ECO:0007669"/>
    <property type="project" value="InterPro"/>
</dbReference>
<evidence type="ECO:0000313" key="4">
    <source>
        <dbReference type="Proteomes" id="UP000199415"/>
    </source>
</evidence>
<dbReference type="Gene3D" id="2.60.40.420">
    <property type="entry name" value="Cupredoxins - blue copper proteins"/>
    <property type="match status" value="3"/>
</dbReference>
<protein>
    <submittedName>
        <fullName evidence="3">Multicopper oxidase with three cupredoxin domains (Includes cell division protein FtsP and spore coat protein CotA)</fullName>
    </submittedName>
</protein>
<feature type="chain" id="PRO_5011626482" evidence="1">
    <location>
        <begin position="27"/>
        <end position="620"/>
    </location>
</feature>
<evidence type="ECO:0000259" key="2">
    <source>
        <dbReference type="Pfam" id="PF07731"/>
    </source>
</evidence>
<dbReference type="SUPFAM" id="SSF49503">
    <property type="entry name" value="Cupredoxins"/>
    <property type="match status" value="3"/>
</dbReference>
<dbReference type="OrthoDB" id="9757546at2"/>
<keyword evidence="3" id="KW-0132">Cell division</keyword>
<dbReference type="AlphaFoldDB" id="A0A1G7UUC8"/>
<dbReference type="GO" id="GO:0051301">
    <property type="term" value="P:cell division"/>
    <property type="evidence" value="ECO:0007669"/>
    <property type="project" value="UniProtKB-KW"/>
</dbReference>
<reference evidence="3 4" key="1">
    <citation type="submission" date="2016-10" db="EMBL/GenBank/DDBJ databases">
        <authorList>
            <person name="de Groot N.N."/>
        </authorList>
    </citation>
    <scope>NUCLEOTIDE SEQUENCE [LARGE SCALE GENOMIC DNA]</scope>
    <source>
        <strain evidence="3 4">DSM 25584</strain>
    </source>
</reference>
<keyword evidence="4" id="KW-1185">Reference proteome</keyword>
<organism evidence="3 4">
    <name type="scientific">Limimonas halophila</name>
    <dbReference type="NCBI Taxonomy" id="1082479"/>
    <lineage>
        <taxon>Bacteria</taxon>
        <taxon>Pseudomonadati</taxon>
        <taxon>Pseudomonadota</taxon>
        <taxon>Alphaproteobacteria</taxon>
        <taxon>Rhodospirillales</taxon>
        <taxon>Rhodovibrionaceae</taxon>
        <taxon>Limimonas</taxon>
    </lineage>
</organism>
<dbReference type="RefSeq" id="WP_090022187.1">
    <property type="nucleotide sequence ID" value="NZ_FNCE01000017.1"/>
</dbReference>
<sequence>MFKRRDALKFGLAAAGTGLASPHAFAAANHARRPFNQEGLVFPDTRTPSVVARPSPEARSFVTPLFVLPDAREAAEVRQTDLDPPPDPDRHQRYHDFVPQRYFRETFREKRWQYHIDPPYNQGSIHIGWDAGHDIPIRPGDDRSSNPVEPGFFVPGQVYRVFYDEPIFVRRVNDMPPIGEHRVVFTNPSFTVHLHNAHTASESDGIPTDYFNPGEFWDYHYGNFPAGFDEREKLTSLWYHDHRLDFTATNVYGGISAPYLLFDEFDSNDERDPNPNASRLPSGPEFDIPLIVHDVQFDENGQVVWDFGTPSTQQFDDLGEELFPSFQHTTFGMLGDQLTVNRKIRPFHDVKQRKYRLRIYNGGPSRLYRFSFQVRDANGNFKRGPVPVIQLTEDGNFFDEPKTVEEVELWVANRADVVIDFSEFEAGDQVILTNHLEMRSTGEGPSGRRLELGDPLSEVMMFQVGEEQPEDPSRVPQKLRKQPTIDFREVRRERLFTFDYDNGLFTVDGRLMDPNRVDAAIEQGSAEIWTFRNEGLSWGHPIHTHFEEFQIFEVNGQPITPTNVRDAKKDVVRLGPGDEIKFFGRWRDFFGRHVMHCHNVVHEDHAMMIRWDIVPPGQGD</sequence>
<name>A0A1G7UUC8_9PROT</name>
<accession>A0A1G7UUC8</accession>
<keyword evidence="3" id="KW-0946">Virion</keyword>
<dbReference type="InterPro" id="IPR045087">
    <property type="entry name" value="Cu-oxidase_fam"/>
</dbReference>
<dbReference type="STRING" id="1082479.SAMN05216241_11711"/>
<dbReference type="PANTHER" id="PTHR48267">
    <property type="entry name" value="CUPREDOXIN SUPERFAMILY PROTEIN"/>
    <property type="match status" value="1"/>
</dbReference>
<keyword evidence="3" id="KW-0131">Cell cycle</keyword>
<evidence type="ECO:0000313" key="3">
    <source>
        <dbReference type="EMBL" id="SDG51215.1"/>
    </source>
</evidence>
<feature type="domain" description="Plastocyanin-like" evidence="2">
    <location>
        <begin position="498"/>
        <end position="613"/>
    </location>
</feature>
<dbReference type="GO" id="GO:0005507">
    <property type="term" value="F:copper ion binding"/>
    <property type="evidence" value="ECO:0007669"/>
    <property type="project" value="InterPro"/>
</dbReference>
<dbReference type="Pfam" id="PF07731">
    <property type="entry name" value="Cu-oxidase_2"/>
    <property type="match status" value="1"/>
</dbReference>
<dbReference type="InterPro" id="IPR008972">
    <property type="entry name" value="Cupredoxin"/>
</dbReference>
<evidence type="ECO:0000256" key="1">
    <source>
        <dbReference type="SAM" id="SignalP"/>
    </source>
</evidence>
<proteinExistence type="predicted"/>
<dbReference type="InterPro" id="IPR006311">
    <property type="entry name" value="TAT_signal"/>
</dbReference>
<feature type="signal peptide" evidence="1">
    <location>
        <begin position="1"/>
        <end position="26"/>
    </location>
</feature>
<dbReference type="EMBL" id="FNCE01000017">
    <property type="protein sequence ID" value="SDG51215.1"/>
    <property type="molecule type" value="Genomic_DNA"/>
</dbReference>